<feature type="domain" description="PH" evidence="3">
    <location>
        <begin position="41"/>
        <end position="167"/>
    </location>
</feature>
<dbReference type="SMART" id="SM00233">
    <property type="entry name" value="PH"/>
    <property type="match status" value="1"/>
</dbReference>
<feature type="region of interest" description="Disordered" evidence="2">
    <location>
        <begin position="275"/>
        <end position="296"/>
    </location>
</feature>
<organism evidence="4 5">
    <name type="scientific">Aphanomyces euteiches</name>
    <dbReference type="NCBI Taxonomy" id="100861"/>
    <lineage>
        <taxon>Eukaryota</taxon>
        <taxon>Sar</taxon>
        <taxon>Stramenopiles</taxon>
        <taxon>Oomycota</taxon>
        <taxon>Saprolegniomycetes</taxon>
        <taxon>Saprolegniales</taxon>
        <taxon>Verrucalvaceae</taxon>
        <taxon>Aphanomyces</taxon>
    </lineage>
</organism>
<feature type="coiled-coil region" evidence="1">
    <location>
        <begin position="167"/>
        <end position="208"/>
    </location>
</feature>
<evidence type="ECO:0000259" key="3">
    <source>
        <dbReference type="PROSITE" id="PS50003"/>
    </source>
</evidence>
<dbReference type="AlphaFoldDB" id="A0A6G0XXU9"/>
<dbReference type="Proteomes" id="UP000481153">
    <property type="component" value="Unassembled WGS sequence"/>
</dbReference>
<reference evidence="4 5" key="1">
    <citation type="submission" date="2019-07" db="EMBL/GenBank/DDBJ databases">
        <title>Genomics analysis of Aphanomyces spp. identifies a new class of oomycete effector associated with host adaptation.</title>
        <authorList>
            <person name="Gaulin E."/>
        </authorList>
    </citation>
    <scope>NUCLEOTIDE SEQUENCE [LARGE SCALE GENOMIC DNA]</scope>
    <source>
        <strain evidence="4 5">ATCC 201684</strain>
    </source>
</reference>
<feature type="compositionally biased region" description="Low complexity" evidence="2">
    <location>
        <begin position="1"/>
        <end position="15"/>
    </location>
</feature>
<dbReference type="SUPFAM" id="SSF50729">
    <property type="entry name" value="PH domain-like"/>
    <property type="match status" value="1"/>
</dbReference>
<accession>A0A6G0XXU9</accession>
<proteinExistence type="predicted"/>
<feature type="region of interest" description="Disordered" evidence="2">
    <location>
        <begin position="1"/>
        <end position="38"/>
    </location>
</feature>
<keyword evidence="5" id="KW-1185">Reference proteome</keyword>
<name>A0A6G0XXU9_9STRA</name>
<gene>
    <name evidence="4" type="ORF">Ae201684_000435</name>
</gene>
<feature type="compositionally biased region" description="Polar residues" evidence="2">
    <location>
        <begin position="426"/>
        <end position="436"/>
    </location>
</feature>
<evidence type="ECO:0000256" key="2">
    <source>
        <dbReference type="SAM" id="MobiDB-lite"/>
    </source>
</evidence>
<feature type="region of interest" description="Disordered" evidence="2">
    <location>
        <begin position="420"/>
        <end position="441"/>
    </location>
</feature>
<dbReference type="Pfam" id="PF00169">
    <property type="entry name" value="PH"/>
    <property type="match status" value="1"/>
</dbReference>
<dbReference type="InterPro" id="IPR011993">
    <property type="entry name" value="PH-like_dom_sf"/>
</dbReference>
<dbReference type="InterPro" id="IPR001849">
    <property type="entry name" value="PH_domain"/>
</dbReference>
<sequence length="474" mass="52639">MSDSFASSRSLASGSTEGKTGPPKQKIRGSPPTSATELAHLGTKSGYLRKEADNEKGLWSKYFFVVKPSTFLYYYKTEKDEYPRGVIDLEYMTDVRLNSQCIKRSVGGSHLSFRVAADVKTTELKKIRPLFLDIDQDEREGETPEQRQARLDVDAKQWMQALQGHRYIQVDSQKDELSQELKQLKERLAATEATVSQLNDKLDHILRRSKYTVKEALSTAQSCREQATTESYETLVDSLDALSSLEKLGQLVGELTAQVHTRNEQLGRVQVELTEERLKNNPAPASPTTEEEPDELNPETFEAVLDDSQGAISSKQIRLMKQKSMRTFTPNGASTQMLSSAMSLGFSKAKAVTSRLGAKLQRQATTATPKAGKWTRVESKQTPGTFTYVNEATGEEANELPFGGVLEDSDDDGEISTVIEGRESGENQSTNDSTVADESGWGSKWKLNIPYAFAKGKKDGAAEVKEIDRSHHQF</sequence>
<comment type="caution">
    <text evidence="4">The sequence shown here is derived from an EMBL/GenBank/DDBJ whole genome shotgun (WGS) entry which is preliminary data.</text>
</comment>
<keyword evidence="1" id="KW-0175">Coiled coil</keyword>
<protein>
    <recommendedName>
        <fullName evidence="3">PH domain-containing protein</fullName>
    </recommendedName>
</protein>
<dbReference type="EMBL" id="VJMJ01000002">
    <property type="protein sequence ID" value="KAF0745416.1"/>
    <property type="molecule type" value="Genomic_DNA"/>
</dbReference>
<dbReference type="VEuPathDB" id="FungiDB:AeMF1_017303"/>
<dbReference type="Gene3D" id="2.30.29.30">
    <property type="entry name" value="Pleckstrin-homology domain (PH domain)/Phosphotyrosine-binding domain (PTB)"/>
    <property type="match status" value="1"/>
</dbReference>
<evidence type="ECO:0000256" key="1">
    <source>
        <dbReference type="SAM" id="Coils"/>
    </source>
</evidence>
<evidence type="ECO:0000313" key="4">
    <source>
        <dbReference type="EMBL" id="KAF0745416.1"/>
    </source>
</evidence>
<dbReference type="PROSITE" id="PS50003">
    <property type="entry name" value="PH_DOMAIN"/>
    <property type="match status" value="1"/>
</dbReference>
<evidence type="ECO:0000313" key="5">
    <source>
        <dbReference type="Proteomes" id="UP000481153"/>
    </source>
</evidence>